<reference evidence="1 2" key="1">
    <citation type="submission" date="2024-10" db="EMBL/GenBank/DDBJ databases">
        <authorList>
            <person name="Riesco R."/>
        </authorList>
    </citation>
    <scope>NUCLEOTIDE SEQUENCE [LARGE SCALE GENOMIC DNA]</scope>
    <source>
        <strain evidence="1 2">NCIMB 15449</strain>
    </source>
</reference>
<organism evidence="1 2">
    <name type="scientific">Antrihabitans spumae</name>
    <dbReference type="NCBI Taxonomy" id="3373370"/>
    <lineage>
        <taxon>Bacteria</taxon>
        <taxon>Bacillati</taxon>
        <taxon>Actinomycetota</taxon>
        <taxon>Actinomycetes</taxon>
        <taxon>Mycobacteriales</taxon>
        <taxon>Nocardiaceae</taxon>
        <taxon>Antrihabitans</taxon>
    </lineage>
</organism>
<accession>A0ABW7JN13</accession>
<comment type="caution">
    <text evidence="1">The sequence shown here is derived from an EMBL/GenBank/DDBJ whole genome shotgun (WGS) entry which is preliminary data.</text>
</comment>
<dbReference type="EMBL" id="JBIMSO010000032">
    <property type="protein sequence ID" value="MFH5207974.1"/>
    <property type="molecule type" value="Genomic_DNA"/>
</dbReference>
<dbReference type="Proteomes" id="UP001609175">
    <property type="component" value="Unassembled WGS sequence"/>
</dbReference>
<gene>
    <name evidence="1" type="ORF">ACHIPZ_07075</name>
</gene>
<evidence type="ECO:0000313" key="2">
    <source>
        <dbReference type="Proteomes" id="UP001609175"/>
    </source>
</evidence>
<name>A0ABW7JN13_9NOCA</name>
<dbReference type="RefSeq" id="WP_395113409.1">
    <property type="nucleotide sequence ID" value="NZ_JBIMSO010000032.1"/>
</dbReference>
<sequence length="113" mass="12263">MNRRKRKAKEALASGRALKTPVVLKVRTPDSLPARVIGLGLAGTGAAHFTAPRAFDTLTATAFPEKTRQWTYRNGLTELLLGLAITFRRTRPVGAIGSVAYVAFLANRVSSQR</sequence>
<protein>
    <submittedName>
        <fullName evidence="1">Uncharacterized protein</fullName>
    </submittedName>
</protein>
<evidence type="ECO:0000313" key="1">
    <source>
        <dbReference type="EMBL" id="MFH5207974.1"/>
    </source>
</evidence>
<proteinExistence type="predicted"/>